<feature type="binding site" evidence="10">
    <location>
        <position position="494"/>
    </location>
    <ligand>
        <name>ATP</name>
        <dbReference type="ChEBI" id="CHEBI:30616"/>
    </ligand>
</feature>
<evidence type="ECO:0000256" key="12">
    <source>
        <dbReference type="RuleBase" id="RU000419"/>
    </source>
</evidence>
<dbReference type="NCBIfam" id="NF009487">
    <property type="entry name" value="PRK12849.1"/>
    <property type="match status" value="1"/>
</dbReference>
<dbReference type="PATRIC" id="fig|1800.3.peg.3483"/>
<evidence type="ECO:0000256" key="10">
    <source>
        <dbReference type="HAMAP-Rule" id="MF_00600"/>
    </source>
</evidence>
<keyword evidence="7 10" id="KW-0413">Isomerase</keyword>
<reference evidence="13 14" key="1">
    <citation type="journal article" date="2015" name="Genome Biol. Evol.">
        <title>Characterization of Three Mycobacterium spp. with Potential Use in Bioremediation by Genome Sequencing and Comparative Genomics.</title>
        <authorList>
            <person name="Das S."/>
            <person name="Pettersson B.M."/>
            <person name="Behra P.R."/>
            <person name="Ramesh M."/>
            <person name="Dasgupta S."/>
            <person name="Bhattacharya A."/>
            <person name="Kirsebom L.A."/>
        </authorList>
    </citation>
    <scope>NUCLEOTIDE SEQUENCE [LARGE SCALE GENOMIC DNA]</scope>
    <source>
        <strain evidence="13 14">DSM 44219</strain>
    </source>
</reference>
<gene>
    <name evidence="13" type="primary">groL2</name>
    <name evidence="10" type="synonym">groEL</name>
    <name evidence="10" type="synonym">groL</name>
    <name evidence="13" type="ORF">MCHUDSM44219_03469</name>
</gene>
<dbReference type="HAMAP" id="MF_00600">
    <property type="entry name" value="CH60"/>
    <property type="match status" value="1"/>
</dbReference>
<dbReference type="Gene3D" id="3.50.7.10">
    <property type="entry name" value="GroEL"/>
    <property type="match status" value="1"/>
</dbReference>
<keyword evidence="4 10" id="KW-0547">Nucleotide-binding</keyword>
<evidence type="ECO:0000256" key="7">
    <source>
        <dbReference type="ARBA" id="ARBA00023235"/>
    </source>
</evidence>
<comment type="subcellular location">
    <subcellularLocation>
        <location evidence="2">Cell surface</location>
    </subcellularLocation>
    <subcellularLocation>
        <location evidence="10">Cytoplasm</location>
    </subcellularLocation>
    <subcellularLocation>
        <location evidence="8">Secreted</location>
        <location evidence="8">Capsule</location>
    </subcellularLocation>
    <subcellularLocation>
        <location evidence="1">Secreted</location>
        <location evidence="1">Cell wall</location>
    </subcellularLocation>
</comment>
<evidence type="ECO:0000256" key="6">
    <source>
        <dbReference type="ARBA" id="ARBA00023186"/>
    </source>
</evidence>
<dbReference type="Gene3D" id="1.10.560.10">
    <property type="entry name" value="GroEL-like equatorial domain"/>
    <property type="match status" value="1"/>
</dbReference>
<dbReference type="FunFam" id="3.50.7.10:FF:000001">
    <property type="entry name" value="60 kDa chaperonin"/>
    <property type="match status" value="1"/>
</dbReference>
<dbReference type="InterPro" id="IPR002423">
    <property type="entry name" value="Cpn60/GroEL/TCP-1"/>
</dbReference>
<dbReference type="AlphaFoldDB" id="A0A0J6W459"/>
<evidence type="ECO:0000256" key="8">
    <source>
        <dbReference type="ARBA" id="ARBA00025702"/>
    </source>
</evidence>
<dbReference type="SUPFAM" id="SSF54849">
    <property type="entry name" value="GroEL-intermediate domain like"/>
    <property type="match status" value="1"/>
</dbReference>
<comment type="caution">
    <text evidence="10">Lacks conserved residue(s) required for the propagation of feature annotation.</text>
</comment>
<keyword evidence="10" id="KW-0963">Cytoplasm</keyword>
<evidence type="ECO:0000256" key="3">
    <source>
        <dbReference type="ARBA" id="ARBA00006607"/>
    </source>
</evidence>
<keyword evidence="14" id="KW-1185">Reference proteome</keyword>
<evidence type="ECO:0000256" key="5">
    <source>
        <dbReference type="ARBA" id="ARBA00022840"/>
    </source>
</evidence>
<dbReference type="Gene3D" id="3.30.260.10">
    <property type="entry name" value="TCP-1-like chaperonin intermediate domain"/>
    <property type="match status" value="1"/>
</dbReference>
<dbReference type="SUPFAM" id="SSF48592">
    <property type="entry name" value="GroEL equatorial domain-like"/>
    <property type="match status" value="1"/>
</dbReference>
<dbReference type="GO" id="GO:0016853">
    <property type="term" value="F:isomerase activity"/>
    <property type="evidence" value="ECO:0007669"/>
    <property type="project" value="UniProtKB-KW"/>
</dbReference>
<dbReference type="EC" id="5.6.1.7" evidence="10"/>
<accession>A0A0J6W459</accession>
<feature type="binding site" evidence="10">
    <location>
        <begin position="29"/>
        <end position="32"/>
    </location>
    <ligand>
        <name>ATP</name>
        <dbReference type="ChEBI" id="CHEBI:30616"/>
    </ligand>
</feature>
<dbReference type="Pfam" id="PF00118">
    <property type="entry name" value="Cpn60_TCP1"/>
    <property type="match status" value="1"/>
</dbReference>
<dbReference type="RefSeq" id="WP_048419419.1">
    <property type="nucleotide sequence ID" value="NZ_JYNX01000039.1"/>
</dbReference>
<dbReference type="InterPro" id="IPR001844">
    <property type="entry name" value="Cpn60/GroEL"/>
</dbReference>
<keyword evidence="5 10" id="KW-0067">ATP-binding</keyword>
<keyword evidence="6 10" id="KW-0143">Chaperone</keyword>
<dbReference type="EMBL" id="JYNX01000039">
    <property type="protein sequence ID" value="KMO77239.1"/>
    <property type="molecule type" value="Genomic_DNA"/>
</dbReference>
<organism evidence="13 14">
    <name type="scientific">Mycolicibacterium chubuense</name>
    <name type="common">Mycobacterium chubuense</name>
    <dbReference type="NCBI Taxonomy" id="1800"/>
    <lineage>
        <taxon>Bacteria</taxon>
        <taxon>Bacillati</taxon>
        <taxon>Actinomycetota</taxon>
        <taxon>Actinomycetes</taxon>
        <taxon>Mycobacteriales</taxon>
        <taxon>Mycobacteriaceae</taxon>
        <taxon>Mycolicibacterium</taxon>
    </lineage>
</organism>
<dbReference type="SUPFAM" id="SSF52029">
    <property type="entry name" value="GroEL apical domain-like"/>
    <property type="match status" value="1"/>
</dbReference>
<evidence type="ECO:0000256" key="2">
    <source>
        <dbReference type="ARBA" id="ARBA00004241"/>
    </source>
</evidence>
<dbReference type="NCBIfam" id="TIGR02348">
    <property type="entry name" value="GroEL"/>
    <property type="match status" value="1"/>
</dbReference>
<feature type="binding site" evidence="10">
    <location>
        <begin position="478"/>
        <end position="480"/>
    </location>
    <ligand>
        <name>ATP</name>
        <dbReference type="ChEBI" id="CHEBI:30616"/>
    </ligand>
</feature>
<comment type="function">
    <text evidence="9">Plays an essential role in the productive folding of MimA and MimC, and thus in the formation of the active MimABCD complex.</text>
</comment>
<evidence type="ECO:0000256" key="4">
    <source>
        <dbReference type="ARBA" id="ARBA00022741"/>
    </source>
</evidence>
<dbReference type="GO" id="GO:0051082">
    <property type="term" value="F:unfolded protein binding"/>
    <property type="evidence" value="ECO:0007669"/>
    <property type="project" value="UniProtKB-UniRule"/>
</dbReference>
<feature type="binding site" evidence="10">
    <location>
        <position position="413"/>
    </location>
    <ligand>
        <name>ATP</name>
        <dbReference type="ChEBI" id="CHEBI:30616"/>
    </ligand>
</feature>
<evidence type="ECO:0000256" key="1">
    <source>
        <dbReference type="ARBA" id="ARBA00004191"/>
    </source>
</evidence>
<dbReference type="InterPro" id="IPR027409">
    <property type="entry name" value="GroEL-like_apical_dom_sf"/>
</dbReference>
<evidence type="ECO:0000313" key="14">
    <source>
        <dbReference type="Proteomes" id="UP000036176"/>
    </source>
</evidence>
<protein>
    <recommendedName>
        <fullName evidence="10">Chaperonin GroEL</fullName>
        <ecNumber evidence="10">5.6.1.7</ecNumber>
    </recommendedName>
    <alternativeName>
        <fullName evidence="10">60 kDa chaperonin</fullName>
    </alternativeName>
    <alternativeName>
        <fullName evidence="10">Chaperonin-60</fullName>
        <shortName evidence="10">Cpn60</shortName>
    </alternativeName>
</protein>
<dbReference type="GO" id="GO:0042603">
    <property type="term" value="C:capsule"/>
    <property type="evidence" value="ECO:0007669"/>
    <property type="project" value="UniProtKB-SubCell"/>
</dbReference>
<comment type="similarity">
    <text evidence="3 10 11">Belongs to the chaperonin (HSP60) family.</text>
</comment>
<comment type="caution">
    <text evidence="13">The sequence shown here is derived from an EMBL/GenBank/DDBJ whole genome shotgun (WGS) entry which is preliminary data.</text>
</comment>
<dbReference type="GO" id="GO:0005737">
    <property type="term" value="C:cytoplasm"/>
    <property type="evidence" value="ECO:0007669"/>
    <property type="project" value="UniProtKB-SubCell"/>
</dbReference>
<dbReference type="InterPro" id="IPR027413">
    <property type="entry name" value="GROEL-like_equatorial_sf"/>
</dbReference>
<evidence type="ECO:0000256" key="11">
    <source>
        <dbReference type="RuleBase" id="RU000418"/>
    </source>
</evidence>
<dbReference type="NCBIfam" id="NF009488">
    <property type="entry name" value="PRK12850.1"/>
    <property type="match status" value="1"/>
</dbReference>
<dbReference type="NCBIfam" id="NF000592">
    <property type="entry name" value="PRK00013.1"/>
    <property type="match status" value="1"/>
</dbReference>
<dbReference type="GO" id="GO:0009986">
    <property type="term" value="C:cell surface"/>
    <property type="evidence" value="ECO:0007669"/>
    <property type="project" value="UniProtKB-SubCell"/>
</dbReference>
<dbReference type="PRINTS" id="PR00298">
    <property type="entry name" value="CHAPERONIN60"/>
</dbReference>
<evidence type="ECO:0000256" key="9">
    <source>
        <dbReference type="ARBA" id="ARBA00057579"/>
    </source>
</evidence>
<dbReference type="InterPro" id="IPR027410">
    <property type="entry name" value="TCP-1-like_intermed_sf"/>
</dbReference>
<dbReference type="OrthoDB" id="9766614at2"/>
<dbReference type="CDD" id="cd03344">
    <property type="entry name" value="GroEL"/>
    <property type="match status" value="1"/>
</dbReference>
<dbReference type="PROSITE" id="PS00296">
    <property type="entry name" value="CHAPERONINS_CPN60"/>
    <property type="match status" value="1"/>
</dbReference>
<dbReference type="GO" id="GO:0009408">
    <property type="term" value="P:response to heat"/>
    <property type="evidence" value="ECO:0007669"/>
    <property type="project" value="UniProtKB-ARBA"/>
</dbReference>
<evidence type="ECO:0000313" key="13">
    <source>
        <dbReference type="EMBL" id="KMO77239.1"/>
    </source>
</evidence>
<comment type="subunit">
    <text evidence="10 12">Forms a cylinder of 14 subunits composed of two heptameric rings stacked back-to-back. Interacts with the co-chaperonin GroES.</text>
</comment>
<proteinExistence type="inferred from homology"/>
<dbReference type="NCBIfam" id="NF009489">
    <property type="entry name" value="PRK12851.1"/>
    <property type="match status" value="1"/>
</dbReference>
<sequence length="543" mass="56340">MSKQIEFNETARRAMEVGVDKLADAVKVTLGPRGRHVVLAKAFGGPTVTNDGVTIAREIDLEDPFENLGAQLVKSVATKTNDVAGDGTTTATVLAQALVRAGLRNVAAGANPIALGSGISKAADAVSEALLAAATPVKDKKSIAQVATVSSRDEQVGELVGEAMTKVGADGVVTVEESSTLNTELEITEGVGFDKGFVSAYFVTDFDSQEAVLEDAVVLLHREKISSLPDLLPLLEKVAEAGKPLLIVAEDVEGEALSTLVVNAIRKTLKAVAVKAPFFGDRRKAFLDDLAVVTGGQVVNPDVGLVLREVGLEVLGSARRVVVDKDSTVIVDGGGTQEAIEGRKAQLRSEIEASDSDWDREKLEERLAKLAGGVAVIKVGAATETDLKKRKEAVEDAVSAAKAAVEEGIVVGGGAALVQARSALDSLRKELKGDEALGVDVFAAALSSPLYWIATNAGLDGSVVVNKVSELPVGQGFNAATLEFGDLIADGIVDPVKVTRSAVVNAASVARMILTTETAVVEKPAEAADDGHGHGHGHGHHHH</sequence>
<dbReference type="GO" id="GO:0005524">
    <property type="term" value="F:ATP binding"/>
    <property type="evidence" value="ECO:0007669"/>
    <property type="project" value="UniProtKB-UniRule"/>
</dbReference>
<comment type="function">
    <text evidence="10 12">Together with its co-chaperonin GroES, plays an essential role in assisting protein folding. The GroEL-GroES system forms a nano-cage that allows encapsulation of the non-native substrate proteins and provides a physical environment optimized to promote and accelerate protein folding.</text>
</comment>
<dbReference type="InterPro" id="IPR018370">
    <property type="entry name" value="Chaperonin_Cpn60_CS"/>
</dbReference>
<dbReference type="GO" id="GO:0042026">
    <property type="term" value="P:protein refolding"/>
    <property type="evidence" value="ECO:0007669"/>
    <property type="project" value="UniProtKB-UniRule"/>
</dbReference>
<feature type="binding site" evidence="10">
    <location>
        <begin position="86"/>
        <end position="90"/>
    </location>
    <ligand>
        <name>ATP</name>
        <dbReference type="ChEBI" id="CHEBI:30616"/>
    </ligand>
</feature>
<dbReference type="Proteomes" id="UP000036176">
    <property type="component" value="Unassembled WGS sequence"/>
</dbReference>
<name>A0A0J6W459_MYCCU</name>
<dbReference type="GO" id="GO:0140662">
    <property type="term" value="F:ATP-dependent protein folding chaperone"/>
    <property type="evidence" value="ECO:0007669"/>
    <property type="project" value="InterPro"/>
</dbReference>
<dbReference type="PANTHER" id="PTHR45633">
    <property type="entry name" value="60 KDA HEAT SHOCK PROTEIN, MITOCHONDRIAL"/>
    <property type="match status" value="1"/>
</dbReference>